<accession>A0A6J6ZTX7</accession>
<proteinExistence type="predicted"/>
<evidence type="ECO:0000313" key="1">
    <source>
        <dbReference type="EMBL" id="CAB4823926.1"/>
    </source>
</evidence>
<sequence length="49" mass="5031">MVMGSAIVRPPPSICMVVPLATEVLPATVPNAVLFFASIAPLVSVVEPV</sequence>
<protein>
    <submittedName>
        <fullName evidence="1">Unannotated protein</fullName>
    </submittedName>
</protein>
<name>A0A6J6ZTX7_9ZZZZ</name>
<gene>
    <name evidence="1" type="ORF">UFOPK3124_01194</name>
</gene>
<organism evidence="1">
    <name type="scientific">freshwater metagenome</name>
    <dbReference type="NCBI Taxonomy" id="449393"/>
    <lineage>
        <taxon>unclassified sequences</taxon>
        <taxon>metagenomes</taxon>
        <taxon>ecological metagenomes</taxon>
    </lineage>
</organism>
<reference evidence="1" key="1">
    <citation type="submission" date="2020-05" db="EMBL/GenBank/DDBJ databases">
        <authorList>
            <person name="Chiriac C."/>
            <person name="Salcher M."/>
            <person name="Ghai R."/>
            <person name="Kavagutti S V."/>
        </authorList>
    </citation>
    <scope>NUCLEOTIDE SEQUENCE</scope>
</reference>
<dbReference type="AlphaFoldDB" id="A0A6J6ZTX7"/>
<dbReference type="EMBL" id="CAFAAY010000135">
    <property type="protein sequence ID" value="CAB4823926.1"/>
    <property type="molecule type" value="Genomic_DNA"/>
</dbReference>